<dbReference type="InterPro" id="IPR007128">
    <property type="entry name" value="PMF1/Nnf1"/>
</dbReference>
<keyword evidence="9" id="KW-0137">Centromere</keyword>
<evidence type="ECO:0000313" key="12">
    <source>
        <dbReference type="Proteomes" id="UP001491310"/>
    </source>
</evidence>
<dbReference type="Proteomes" id="UP001491310">
    <property type="component" value="Unassembled WGS sequence"/>
</dbReference>
<evidence type="ECO:0000256" key="3">
    <source>
        <dbReference type="ARBA" id="ARBA00022454"/>
    </source>
</evidence>
<evidence type="ECO:0000256" key="1">
    <source>
        <dbReference type="ARBA" id="ARBA00004123"/>
    </source>
</evidence>
<keyword evidence="7" id="KW-0539">Nucleus</keyword>
<organism evidence="11 12">
    <name type="scientific">Coccomyxa subellipsoidea</name>
    <dbReference type="NCBI Taxonomy" id="248742"/>
    <lineage>
        <taxon>Eukaryota</taxon>
        <taxon>Viridiplantae</taxon>
        <taxon>Chlorophyta</taxon>
        <taxon>core chlorophytes</taxon>
        <taxon>Trebouxiophyceae</taxon>
        <taxon>Trebouxiophyceae incertae sedis</taxon>
        <taxon>Coccomyxaceae</taxon>
        <taxon>Coccomyxa</taxon>
    </lineage>
</organism>
<comment type="subcellular location">
    <subcellularLocation>
        <location evidence="2">Chromosome</location>
        <location evidence="2">Centromere</location>
        <location evidence="2">Kinetochore</location>
    </subcellularLocation>
    <subcellularLocation>
        <location evidence="1">Nucleus</location>
    </subcellularLocation>
</comment>
<evidence type="ECO:0000256" key="5">
    <source>
        <dbReference type="ARBA" id="ARBA00022776"/>
    </source>
</evidence>
<gene>
    <name evidence="11" type="ORF">WJX75_005673</name>
</gene>
<keyword evidence="6" id="KW-0995">Kinetochore</keyword>
<dbReference type="EMBL" id="JALJOT010000006">
    <property type="protein sequence ID" value="KAK9909657.1"/>
    <property type="molecule type" value="Genomic_DNA"/>
</dbReference>
<keyword evidence="8" id="KW-0131">Cell cycle</keyword>
<evidence type="ECO:0000256" key="2">
    <source>
        <dbReference type="ARBA" id="ARBA00004629"/>
    </source>
</evidence>
<accession>A0ABR2YRY2</accession>
<dbReference type="PANTHER" id="PTHR15459:SF3">
    <property type="entry name" value="POLYAMINE-MODULATED FACTOR 1"/>
    <property type="match status" value="1"/>
</dbReference>
<evidence type="ECO:0000256" key="9">
    <source>
        <dbReference type="ARBA" id="ARBA00023328"/>
    </source>
</evidence>
<evidence type="ECO:0000256" key="4">
    <source>
        <dbReference type="ARBA" id="ARBA00022618"/>
    </source>
</evidence>
<evidence type="ECO:0000256" key="8">
    <source>
        <dbReference type="ARBA" id="ARBA00023306"/>
    </source>
</evidence>
<evidence type="ECO:0000313" key="11">
    <source>
        <dbReference type="EMBL" id="KAK9909657.1"/>
    </source>
</evidence>
<dbReference type="Pfam" id="PF03980">
    <property type="entry name" value="Nnf1"/>
    <property type="match status" value="1"/>
</dbReference>
<proteinExistence type="predicted"/>
<keyword evidence="10" id="KW-0175">Coiled coil</keyword>
<keyword evidence="4" id="KW-0132">Cell division</keyword>
<evidence type="ECO:0000256" key="7">
    <source>
        <dbReference type="ARBA" id="ARBA00023242"/>
    </source>
</evidence>
<keyword evidence="12" id="KW-1185">Reference proteome</keyword>
<dbReference type="PANTHER" id="PTHR15459">
    <property type="entry name" value="POLYAMINE-MODULATED FACTOR 1"/>
    <property type="match status" value="1"/>
</dbReference>
<name>A0ABR2YRY2_9CHLO</name>
<keyword evidence="3" id="KW-0158">Chromosome</keyword>
<comment type="caution">
    <text evidence="11">The sequence shown here is derived from an EMBL/GenBank/DDBJ whole genome shotgun (WGS) entry which is preliminary data.</text>
</comment>
<sequence length="187" mass="21512">MLPSQQTDRLQLLRNSFNASLRNAFVRTDEQSFKKCFPGFNEQQIAAFYECYRQVLFQVRGNSQAEFDVICEEAQLAHRFMMLDQLCRQQNLTDSIDLARQSEPAVKPTDAVQSQRVIAKEAEVEELTLLLDEAKARLEATRWELSVRQEQLQQKAQSYKPLLSTAGPVHEASKLWNERQSGVTIMS</sequence>
<protein>
    <submittedName>
        <fullName evidence="11">Uncharacterized protein</fullName>
    </submittedName>
</protein>
<keyword evidence="5" id="KW-0498">Mitosis</keyword>
<feature type="coiled-coil region" evidence="10">
    <location>
        <begin position="117"/>
        <end position="144"/>
    </location>
</feature>
<reference evidence="11 12" key="1">
    <citation type="journal article" date="2024" name="Nat. Commun.">
        <title>Phylogenomics reveals the evolutionary origins of lichenization in chlorophyte algae.</title>
        <authorList>
            <person name="Puginier C."/>
            <person name="Libourel C."/>
            <person name="Otte J."/>
            <person name="Skaloud P."/>
            <person name="Haon M."/>
            <person name="Grisel S."/>
            <person name="Petersen M."/>
            <person name="Berrin J.G."/>
            <person name="Delaux P.M."/>
            <person name="Dal Grande F."/>
            <person name="Keller J."/>
        </authorList>
    </citation>
    <scope>NUCLEOTIDE SEQUENCE [LARGE SCALE GENOMIC DNA]</scope>
    <source>
        <strain evidence="11 12">SAG 216-7</strain>
    </source>
</reference>
<evidence type="ECO:0000256" key="6">
    <source>
        <dbReference type="ARBA" id="ARBA00022838"/>
    </source>
</evidence>
<evidence type="ECO:0000256" key="10">
    <source>
        <dbReference type="SAM" id="Coils"/>
    </source>
</evidence>